<accession>A0AAF0GSI0</accession>
<proteinExistence type="predicted"/>
<protein>
    <submittedName>
        <fullName evidence="1">Uncharacterized protein</fullName>
    </submittedName>
</protein>
<dbReference type="EMBL" id="OQ737697">
    <property type="protein sequence ID" value="WGM50096.1"/>
    <property type="molecule type" value="Genomic_DNA"/>
</dbReference>
<organism evidence="1 2">
    <name type="scientific">Clostridium phage cpp</name>
    <dbReference type="NCBI Taxonomy" id="3042444"/>
    <lineage>
        <taxon>Viruses</taxon>
        <taxon>Duplodnaviria</taxon>
        <taxon>Heunggongvirae</taxon>
        <taxon>Uroviricota</taxon>
        <taxon>Caudoviricetes</taxon>
        <taxon>Guelinviridae</taxon>
        <taxon>Denniswatsonvirinae</taxon>
        <taxon>Gregsiragusavirus</taxon>
        <taxon>Gregsiragusavirus cpp</taxon>
    </lineage>
</organism>
<evidence type="ECO:0000313" key="2">
    <source>
        <dbReference type="Proteomes" id="UP001237629"/>
    </source>
</evidence>
<dbReference type="Proteomes" id="UP001237629">
    <property type="component" value="Segment"/>
</dbReference>
<keyword evidence="2" id="KW-1185">Reference proteome</keyword>
<reference evidence="1 2" key="1">
    <citation type="submission" date="2023-03" db="EMBL/GenBank/DDBJ databases">
        <authorList>
            <person name="Zhao X."/>
        </authorList>
    </citation>
    <scope>NUCLEOTIDE SEQUENCE [LARGE SCALE GENOMIC DNA]</scope>
</reference>
<evidence type="ECO:0000313" key="1">
    <source>
        <dbReference type="EMBL" id="WGM50096.1"/>
    </source>
</evidence>
<name>A0AAF0GSI0_9CAUD</name>
<sequence>MKLKELEKIIDFEIKHNTLIENYSERYLFDCLKSIIKKSRTRNILINNIKERKYMVDKFNIVLKVKIEELGKRITHEEMFFTNFSDTSYMIDMYIRKLDFYIDLLDDINDKKEGK</sequence>